<gene>
    <name evidence="2" type="ORF">FA09DRAFT_360691</name>
</gene>
<accession>A0A316ZC69</accession>
<keyword evidence="3" id="KW-1185">Reference proteome</keyword>
<dbReference type="GO" id="GO:1990072">
    <property type="term" value="C:TRAPPIII protein complex"/>
    <property type="evidence" value="ECO:0007669"/>
    <property type="project" value="TreeGrafter"/>
</dbReference>
<name>A0A316ZC69_9BASI</name>
<dbReference type="STRING" id="58919.A0A316ZC69"/>
<feature type="region of interest" description="Disordered" evidence="1">
    <location>
        <begin position="96"/>
        <end position="128"/>
    </location>
</feature>
<feature type="compositionally biased region" description="Low complexity" evidence="1">
    <location>
        <begin position="118"/>
        <end position="128"/>
    </location>
</feature>
<dbReference type="EMBL" id="KZ819293">
    <property type="protein sequence ID" value="PWN97875.1"/>
    <property type="molecule type" value="Genomic_DNA"/>
</dbReference>
<evidence type="ECO:0000313" key="3">
    <source>
        <dbReference type="Proteomes" id="UP000245946"/>
    </source>
</evidence>
<evidence type="ECO:0000256" key="1">
    <source>
        <dbReference type="SAM" id="MobiDB-lite"/>
    </source>
</evidence>
<feature type="compositionally biased region" description="Basic and acidic residues" evidence="1">
    <location>
        <begin position="642"/>
        <end position="660"/>
    </location>
</feature>
<dbReference type="Pfam" id="PF12739">
    <property type="entry name" value="TRAPPC-Trs85"/>
    <property type="match status" value="1"/>
</dbReference>
<feature type="region of interest" description="Disordered" evidence="1">
    <location>
        <begin position="293"/>
        <end position="334"/>
    </location>
</feature>
<evidence type="ECO:0000313" key="2">
    <source>
        <dbReference type="EMBL" id="PWN97875.1"/>
    </source>
</evidence>
<protein>
    <recommendedName>
        <fullName evidence="4">Trafficking protein particle complex subunit 8</fullName>
    </recommendedName>
</protein>
<feature type="compositionally biased region" description="Low complexity" evidence="1">
    <location>
        <begin position="96"/>
        <end position="108"/>
    </location>
</feature>
<dbReference type="PANTHER" id="PTHR12975:SF6">
    <property type="entry name" value="TRAFFICKING PROTEIN PARTICLE COMPLEX SUBUNIT 8"/>
    <property type="match status" value="1"/>
</dbReference>
<dbReference type="GeneID" id="37272803"/>
<reference evidence="2 3" key="1">
    <citation type="journal article" date="2018" name="Mol. Biol. Evol.">
        <title>Broad Genomic Sampling Reveals a Smut Pathogenic Ancestry of the Fungal Clade Ustilaginomycotina.</title>
        <authorList>
            <person name="Kijpornyongpan T."/>
            <person name="Mondo S.J."/>
            <person name="Barry K."/>
            <person name="Sandor L."/>
            <person name="Lee J."/>
            <person name="Lipzen A."/>
            <person name="Pangilinan J."/>
            <person name="LaButti K."/>
            <person name="Hainaut M."/>
            <person name="Henrissat B."/>
            <person name="Grigoriev I.V."/>
            <person name="Spatafora J.W."/>
            <person name="Aime M.C."/>
        </authorList>
    </citation>
    <scope>NUCLEOTIDE SEQUENCE [LARGE SCALE GENOMIC DNA]</scope>
    <source>
        <strain evidence="2 3">MCA 4186</strain>
    </source>
</reference>
<dbReference type="PANTHER" id="PTHR12975">
    <property type="entry name" value="TRANSPORT PROTEIN TRAPP"/>
    <property type="match status" value="1"/>
</dbReference>
<dbReference type="OrthoDB" id="203724at2759"/>
<evidence type="ECO:0008006" key="4">
    <source>
        <dbReference type="Google" id="ProtNLM"/>
    </source>
</evidence>
<proteinExistence type="predicted"/>
<feature type="region of interest" description="Disordered" evidence="1">
    <location>
        <begin position="621"/>
        <end position="660"/>
    </location>
</feature>
<sequence>MAVPSAGAFASSSDAAQHVVHAALAPRLAVLASPDVDAALLAPNGLPDFAALLRPFESSIRGLAVRTTELVTRPAPSFPLAFDTLASFAPPRSSRPAPAAAAASVSSSSPPPTPAAPTRPAASRAASAASVSARDARAEVLLDALGPVVREAARESAAVDAETTPWFAAMRDAVLAKRRVEPHESFGWPVGVMLVVSSASPDPMNAFANLFEASSPTVARAFADRAFVDPNVLRYYVLVHDVASSGPDLSDSFAILENVKKTYGVHACLLPLNSASSAEPHESGISALWRTALRHPPRSPPPRPPGDAAPPPVPPKEPEDDGPSAGAAAEAEEEPAASDFALLFNDTDVKRLQMFVREFAAQSLVPFLERCTTQWNETLAASRRGLTGRLFGAGRKLFGSSGSSLRGSNGTAAPSFSTLGFFPHTAIEAQTRRLADFAFMTRDYKLAAAMYDILRKDYAQEKAVKYVAGATEMFGLAHLMMMLVTKSAPIDVDSYLASACASYMAAPRTLGSQVQLDGLRATLLYYEAYRALNFYRSAPGALARAAEAGSGENDIEVAGAVLLEQAALADLRQPGRPSLRKHAAHLVLAAHRYRDCGQKELSLRCFRRAADAYAERSIGARGALASPQPQAVGAEEDEDRPETDPARIARERGPRDDELGWQRIEDHLEYELGRQAYADGDASGAVAHFLRLLRPSRLPTDASDEERAARAARHAMHLEELLTAYKYTEQAEKASGDELSLALPHPLFDVAASHVRASSNSGALADDPAWAALETAYLDRAFASESGRPASLARPTANVAAVDETFHVELCIRNPLGTPLTVSQISVAFADLSDEPVELASDAVPDIELSAEEERILSIPARSTKLAKLRCAHVSFRLAGAVPLRQVLDKRGARLNATREQRISSTAMYAEDQSLVVEIREARPELALELLEPPTRLGLGEEASTTLRLTNVGRVPIADLRVLADKPDVLLLGAHDEHEFSSMSNSLRDTEPLRIELPGGVLQAGASVELPARLRGAALGFLEPRCLAVFRGDEATDLQTARLTHGFVVEPVIDLAVQAGAARGEQLSYLLHLEAVNLSAGDDSTHVEAISFVSPHWSADAGQDEALQGALGTMPYYQRQGASLTLSEASAAQVEASSGAPLRDLSFTAKQLGLLLQGLPLDGQPQDIAVHQSTVGSSSSVSPFFHAARKVWRQAALARHFAAVAPRDRTQVFTLWEPSDVDVVAHWVSGDRRGQAFIFGLQLGPAHDHLPQLAAGEAGRIIYEESAREKAALLTSLLHSRLHVEEDPLVVDVSAAERATHDFASGRYRLPVHFAVRNLSTVRSVSFVLQLDNTPYERTRGVEVQPAPWLGRLTQRGSLAPRERVQLEAHVAASAPGMWEAGAWTLRVSVALPQPDGADASGDRAVHFEQAGFAGCITAVAQE</sequence>
<dbReference type="RefSeq" id="XP_025598154.1">
    <property type="nucleotide sequence ID" value="XM_025745259.1"/>
</dbReference>
<dbReference type="Proteomes" id="UP000245946">
    <property type="component" value="Unassembled WGS sequence"/>
</dbReference>
<organism evidence="2 3">
    <name type="scientific">Tilletiopsis washingtonensis</name>
    <dbReference type="NCBI Taxonomy" id="58919"/>
    <lineage>
        <taxon>Eukaryota</taxon>
        <taxon>Fungi</taxon>
        <taxon>Dikarya</taxon>
        <taxon>Basidiomycota</taxon>
        <taxon>Ustilaginomycotina</taxon>
        <taxon>Exobasidiomycetes</taxon>
        <taxon>Entylomatales</taxon>
        <taxon>Entylomatales incertae sedis</taxon>
        <taxon>Tilletiopsis</taxon>
    </lineage>
</organism>
<dbReference type="InterPro" id="IPR024420">
    <property type="entry name" value="TRAPP_III_complex_Trs85"/>
</dbReference>
<feature type="compositionally biased region" description="Pro residues" evidence="1">
    <location>
        <begin position="298"/>
        <end position="315"/>
    </location>
</feature>